<dbReference type="InterPro" id="IPR050109">
    <property type="entry name" value="HTH-type_TetR-like_transc_reg"/>
</dbReference>
<dbReference type="Pfam" id="PF14246">
    <property type="entry name" value="TetR_C_7"/>
    <property type="match status" value="1"/>
</dbReference>
<reference evidence="5 6" key="1">
    <citation type="submission" date="2019-06" db="EMBL/GenBank/DDBJ databases">
        <title>YIM 131921 draft genome.</title>
        <authorList>
            <person name="Jiang L."/>
        </authorList>
    </citation>
    <scope>NUCLEOTIDE SEQUENCE [LARGE SCALE GENOMIC DNA]</scope>
    <source>
        <strain evidence="5 6">YIM 131921</strain>
    </source>
</reference>
<dbReference type="AlphaFoldDB" id="A0A5C4MPS8"/>
<dbReference type="PRINTS" id="PR00455">
    <property type="entry name" value="HTHTETR"/>
</dbReference>
<dbReference type="PROSITE" id="PS50977">
    <property type="entry name" value="HTH_TETR_2"/>
    <property type="match status" value="1"/>
</dbReference>
<feature type="domain" description="HTH tetR-type" evidence="4">
    <location>
        <begin position="33"/>
        <end position="93"/>
    </location>
</feature>
<evidence type="ECO:0000256" key="2">
    <source>
        <dbReference type="PROSITE-ProRule" id="PRU00335"/>
    </source>
</evidence>
<gene>
    <name evidence="5" type="ORF">FHG66_17050</name>
</gene>
<dbReference type="InterPro" id="IPR036271">
    <property type="entry name" value="Tet_transcr_reg_TetR-rel_C_sf"/>
</dbReference>
<accession>A0A5C4MPS8</accession>
<name>A0A5C4MPS8_9RHOB</name>
<dbReference type="PANTHER" id="PTHR30055:SF146">
    <property type="entry name" value="HTH-TYPE TRANSCRIPTIONAL DUAL REGULATOR CECR"/>
    <property type="match status" value="1"/>
</dbReference>
<evidence type="ECO:0000256" key="1">
    <source>
        <dbReference type="ARBA" id="ARBA00023125"/>
    </source>
</evidence>
<comment type="caution">
    <text evidence="5">The sequence shown here is derived from an EMBL/GenBank/DDBJ whole genome shotgun (WGS) entry which is preliminary data.</text>
</comment>
<dbReference type="Gene3D" id="1.10.357.10">
    <property type="entry name" value="Tetracycline Repressor, domain 2"/>
    <property type="match status" value="1"/>
</dbReference>
<dbReference type="GO" id="GO:0003700">
    <property type="term" value="F:DNA-binding transcription factor activity"/>
    <property type="evidence" value="ECO:0007669"/>
    <property type="project" value="TreeGrafter"/>
</dbReference>
<protein>
    <submittedName>
        <fullName evidence="5">TetR/AcrR family transcriptional regulator</fullName>
    </submittedName>
</protein>
<evidence type="ECO:0000259" key="4">
    <source>
        <dbReference type="PROSITE" id="PS50977"/>
    </source>
</evidence>
<dbReference type="GO" id="GO:0000976">
    <property type="term" value="F:transcription cis-regulatory region binding"/>
    <property type="evidence" value="ECO:0007669"/>
    <property type="project" value="TreeGrafter"/>
</dbReference>
<dbReference type="OrthoDB" id="9816431at2"/>
<evidence type="ECO:0000256" key="3">
    <source>
        <dbReference type="SAM" id="MobiDB-lite"/>
    </source>
</evidence>
<dbReference type="InterPro" id="IPR009057">
    <property type="entry name" value="Homeodomain-like_sf"/>
</dbReference>
<feature type="DNA-binding region" description="H-T-H motif" evidence="2">
    <location>
        <begin position="56"/>
        <end position="75"/>
    </location>
</feature>
<keyword evidence="1 2" id="KW-0238">DNA-binding</keyword>
<dbReference type="SUPFAM" id="SSF46689">
    <property type="entry name" value="Homeodomain-like"/>
    <property type="match status" value="1"/>
</dbReference>
<evidence type="ECO:0000313" key="6">
    <source>
        <dbReference type="Proteomes" id="UP000305887"/>
    </source>
</evidence>
<dbReference type="EMBL" id="VDFU01000027">
    <property type="protein sequence ID" value="TNC47300.1"/>
    <property type="molecule type" value="Genomic_DNA"/>
</dbReference>
<organism evidence="5 6">
    <name type="scientific">Rubellimicrobium rubrum</name>
    <dbReference type="NCBI Taxonomy" id="2585369"/>
    <lineage>
        <taxon>Bacteria</taxon>
        <taxon>Pseudomonadati</taxon>
        <taxon>Pseudomonadota</taxon>
        <taxon>Alphaproteobacteria</taxon>
        <taxon>Rhodobacterales</taxon>
        <taxon>Roseobacteraceae</taxon>
        <taxon>Rubellimicrobium</taxon>
    </lineage>
</organism>
<keyword evidence="6" id="KW-1185">Reference proteome</keyword>
<feature type="compositionally biased region" description="Basic and acidic residues" evidence="3">
    <location>
        <begin position="242"/>
        <end position="251"/>
    </location>
</feature>
<dbReference type="SUPFAM" id="SSF48498">
    <property type="entry name" value="Tetracyclin repressor-like, C-terminal domain"/>
    <property type="match status" value="1"/>
</dbReference>
<feature type="region of interest" description="Disordered" evidence="3">
    <location>
        <begin position="229"/>
        <end position="251"/>
    </location>
</feature>
<dbReference type="PANTHER" id="PTHR30055">
    <property type="entry name" value="HTH-TYPE TRANSCRIPTIONAL REGULATOR RUTR"/>
    <property type="match status" value="1"/>
</dbReference>
<dbReference type="Pfam" id="PF00440">
    <property type="entry name" value="TetR_N"/>
    <property type="match status" value="1"/>
</dbReference>
<dbReference type="Proteomes" id="UP000305887">
    <property type="component" value="Unassembled WGS sequence"/>
</dbReference>
<proteinExistence type="predicted"/>
<sequence>MVWLLPGQEARVRDVGDEVVRPKRGRPVAIPVQDRRKLILDALDEAFREAGLNGTSMAAVARKAGMSKRTVYEAFEDRAALFGAYLRRLRDDFIRPLDGDDHSLPLEERLQRLLAPRSDPASFELPLAILRAMIAEGPHRPDLARSFLEEGPRAVQGMIRAELDRSVARGEIVIADTQAAAALLNDMIRPSPFEVLIDPASLATEEQIQARFELAIRVFLRGITGATSVENGQDTGGSAELLEGRARSVPT</sequence>
<evidence type="ECO:0000313" key="5">
    <source>
        <dbReference type="EMBL" id="TNC47300.1"/>
    </source>
</evidence>
<dbReference type="InterPro" id="IPR001647">
    <property type="entry name" value="HTH_TetR"/>
</dbReference>
<dbReference type="InterPro" id="IPR039536">
    <property type="entry name" value="TetR_C_Proteobacteria"/>
</dbReference>